<proteinExistence type="predicted"/>
<dbReference type="HOGENOM" id="CLU_1148773_0_0_1"/>
<dbReference type="AlphaFoldDB" id="A0A0E0CC08"/>
<organism evidence="2">
    <name type="scientific">Oryza meridionalis</name>
    <dbReference type="NCBI Taxonomy" id="40149"/>
    <lineage>
        <taxon>Eukaryota</taxon>
        <taxon>Viridiplantae</taxon>
        <taxon>Streptophyta</taxon>
        <taxon>Embryophyta</taxon>
        <taxon>Tracheophyta</taxon>
        <taxon>Spermatophyta</taxon>
        <taxon>Magnoliopsida</taxon>
        <taxon>Liliopsida</taxon>
        <taxon>Poales</taxon>
        <taxon>Poaceae</taxon>
        <taxon>BOP clade</taxon>
        <taxon>Oryzoideae</taxon>
        <taxon>Oryzeae</taxon>
        <taxon>Oryzinae</taxon>
        <taxon>Oryza</taxon>
    </lineage>
</organism>
<dbReference type="Pfam" id="PF12620">
    <property type="entry name" value="DUF3778"/>
    <property type="match status" value="1"/>
</dbReference>
<name>A0A0E0CC08_9ORYZ</name>
<dbReference type="EnsemblPlants" id="OMERI01G38460.1">
    <property type="protein sequence ID" value="OMERI01G38460.1"/>
    <property type="gene ID" value="OMERI01G38460"/>
</dbReference>
<protein>
    <recommendedName>
        <fullName evidence="1">DUF3778 domain-containing protein</fullName>
    </recommendedName>
</protein>
<evidence type="ECO:0000313" key="3">
    <source>
        <dbReference type="Proteomes" id="UP000008021"/>
    </source>
</evidence>
<dbReference type="Gramene" id="OMERI01G38460.1">
    <property type="protein sequence ID" value="OMERI01G38460.1"/>
    <property type="gene ID" value="OMERI01G38460"/>
</dbReference>
<evidence type="ECO:0000259" key="1">
    <source>
        <dbReference type="Pfam" id="PF12620"/>
    </source>
</evidence>
<accession>A0A0E0CC08</accession>
<dbReference type="Proteomes" id="UP000008021">
    <property type="component" value="Chromosome 1"/>
</dbReference>
<reference evidence="2" key="2">
    <citation type="submission" date="2018-05" db="EMBL/GenBank/DDBJ databases">
        <title>OmerRS3 (Oryza meridionalis Reference Sequence Version 3).</title>
        <authorList>
            <person name="Zhang J."/>
            <person name="Kudrna D."/>
            <person name="Lee S."/>
            <person name="Talag J."/>
            <person name="Welchert J."/>
            <person name="Wing R.A."/>
        </authorList>
    </citation>
    <scope>NUCLEOTIDE SEQUENCE [LARGE SCALE GENOMIC DNA]</scope>
    <source>
        <strain evidence="2">cv. OR44</strain>
    </source>
</reference>
<keyword evidence="3" id="KW-1185">Reference proteome</keyword>
<feature type="domain" description="DUF3778" evidence="1">
    <location>
        <begin position="164"/>
        <end position="186"/>
    </location>
</feature>
<sequence>MWSPSATVMVCGSGDVRSEARWLIRLLEMAPCGGASSDAAFGRVDATLFLVCSATALVSAGGGASSAAPVSGRVDVALLLALCPATASVSVGGGASSTALCLIRRLELPPCGGAGRVADFGREVAALLFAVAVALVGRLGCRLEPAAPVLLAAASLVSVLPMPRFVARVEFSLLRFSDELRGLLMLAESGDAYSKIYGSAANLHLCRHRGDNRMGITGLSSVVHAEGGPRLHSSQHCLSAVS</sequence>
<dbReference type="InterPro" id="IPR022256">
    <property type="entry name" value="DUF3778"/>
</dbReference>
<evidence type="ECO:0000313" key="2">
    <source>
        <dbReference type="EnsemblPlants" id="OMERI01G38460.1"/>
    </source>
</evidence>
<reference evidence="2" key="1">
    <citation type="submission" date="2015-04" db="UniProtKB">
        <authorList>
            <consortium name="EnsemblPlants"/>
        </authorList>
    </citation>
    <scope>IDENTIFICATION</scope>
</reference>